<dbReference type="EMBL" id="CM001022">
    <property type="protein sequence ID" value="EFQ23489.1"/>
    <property type="molecule type" value="Genomic_DNA"/>
</dbReference>
<dbReference type="SUPFAM" id="SSF57997">
    <property type="entry name" value="Tropomyosin"/>
    <property type="match status" value="1"/>
</dbReference>
<gene>
    <name evidence="3" type="ORF">Apau_1062</name>
</gene>
<dbReference type="HOGENOM" id="CLU_033222_1_0_0"/>
<dbReference type="PaxDb" id="584708-Apau_1062"/>
<sequence>MAVSAVVAYVGDVVGMRIGKKRISLFGLRPRHTSSVVTALTGVLITLATLMVVSAASETVRTALLGMKFVQRQVTDLTGQLQQNRQDLESLEFRLFQSQEELQKKARALGEVEKRLIQEGAALREAKDRLEEAQSHTKDLEDRRALLEVQLADLQSQKTNLSRSVAKLQGEAKALREGLQQVREGRIAVLAGELLSQLPVEPKERTPRRSLDLLLDRASQGLAARLAKSPEQVSVALDEEERAKALALLSGTADRRVLRLIARSNAVLGETVYGQVQSFRSVVVVKEGEVLAAREVPSGTSPEEAEQILHVLLREVNQKVVRRGVLPDPLRGTVGNLSATEFYDGVERIAESRTSLTVSVLAQKDIYTEGPVAVRIVTKAP</sequence>
<protein>
    <submittedName>
        <fullName evidence="3">Uncharacterized protein with myosin-like protein domain</fullName>
    </submittedName>
</protein>
<dbReference type="InterPro" id="IPR021435">
    <property type="entry name" value="DUF3084"/>
</dbReference>
<dbReference type="eggNOG" id="COG4372">
    <property type="taxonomic scope" value="Bacteria"/>
</dbReference>
<dbReference type="Proteomes" id="UP000005096">
    <property type="component" value="Chromosome"/>
</dbReference>
<name>E3CXC3_9BACT</name>
<keyword evidence="2" id="KW-1133">Transmembrane helix</keyword>
<reference evidence="3 4" key="1">
    <citation type="journal article" date="2010" name="Stand. Genomic Sci.">
        <title>Non-contiguous finished genome sequence of Aminomonas paucivorans type strain (GLU-3).</title>
        <authorList>
            <person name="Pitluck S."/>
            <person name="Yasawong M."/>
            <person name="Held B."/>
            <person name="Lapidus A."/>
            <person name="Nolan M."/>
            <person name="Copeland A."/>
            <person name="Lucas S."/>
            <person name="Del Rio T.G."/>
            <person name="Tice H."/>
            <person name="Cheng J.F."/>
            <person name="Chertkov O."/>
            <person name="Goodwin L."/>
            <person name="Tapia R."/>
            <person name="Han C."/>
            <person name="Liolios K."/>
            <person name="Ivanova N."/>
            <person name="Mavromatis K."/>
            <person name="Ovchinnikova G."/>
            <person name="Pati A."/>
            <person name="Chen A."/>
            <person name="Palaniappan K."/>
            <person name="Land M."/>
            <person name="Hauser L."/>
            <person name="Chang Y.J."/>
            <person name="Jeffries C.D."/>
            <person name="Pukall R."/>
            <person name="Spring S."/>
            <person name="Rohde M."/>
            <person name="Sikorski J."/>
            <person name="Goker M."/>
            <person name="Woyke T."/>
            <person name="Bristow J."/>
            <person name="Eisen J.A."/>
            <person name="Markowitz V."/>
            <person name="Hugenholtz P."/>
            <person name="Kyrpides N.C."/>
            <person name="Klenk H.P."/>
        </authorList>
    </citation>
    <scope>NUCLEOTIDE SEQUENCE [LARGE SCALE GENOMIC DNA]</scope>
    <source>
        <strain evidence="3 4">DSM 12260</strain>
    </source>
</reference>
<evidence type="ECO:0000256" key="1">
    <source>
        <dbReference type="SAM" id="Coils"/>
    </source>
</evidence>
<dbReference type="STRING" id="584708.Apau_1062"/>
<feature type="coiled-coil region" evidence="1">
    <location>
        <begin position="113"/>
        <end position="185"/>
    </location>
</feature>
<keyword evidence="2" id="KW-0812">Transmembrane</keyword>
<keyword evidence="2" id="KW-0472">Membrane</keyword>
<evidence type="ECO:0000313" key="4">
    <source>
        <dbReference type="Proteomes" id="UP000005096"/>
    </source>
</evidence>
<proteinExistence type="predicted"/>
<feature type="transmembrane region" description="Helical" evidence="2">
    <location>
        <begin position="36"/>
        <end position="56"/>
    </location>
</feature>
<accession>E3CXC3</accession>
<keyword evidence="1" id="KW-0175">Coiled coil</keyword>
<evidence type="ECO:0000313" key="3">
    <source>
        <dbReference type="EMBL" id="EFQ23489.1"/>
    </source>
</evidence>
<organism evidence="3 4">
    <name type="scientific">Aminomonas paucivorans DSM 12260</name>
    <dbReference type="NCBI Taxonomy" id="584708"/>
    <lineage>
        <taxon>Bacteria</taxon>
        <taxon>Thermotogati</taxon>
        <taxon>Synergistota</taxon>
        <taxon>Synergistia</taxon>
        <taxon>Synergistales</taxon>
        <taxon>Synergistaceae</taxon>
        <taxon>Aminomonas</taxon>
    </lineage>
</organism>
<keyword evidence="4" id="KW-1185">Reference proteome</keyword>
<dbReference type="Gene3D" id="1.20.5.170">
    <property type="match status" value="1"/>
</dbReference>
<evidence type="ECO:0000256" key="2">
    <source>
        <dbReference type="SAM" id="Phobius"/>
    </source>
</evidence>
<dbReference type="AlphaFoldDB" id="E3CXC3"/>
<dbReference type="Pfam" id="PF11283">
    <property type="entry name" value="DUF3084"/>
    <property type="match status" value="1"/>
</dbReference>